<gene>
    <name evidence="1" type="ORF">INP52_09525</name>
</gene>
<dbReference type="EMBL" id="CP063767">
    <property type="protein sequence ID" value="QOY60608.1"/>
    <property type="molecule type" value="Genomic_DNA"/>
</dbReference>
<evidence type="ECO:0000313" key="1">
    <source>
        <dbReference type="EMBL" id="QOY60608.1"/>
    </source>
</evidence>
<sequence>MTRKVWVILMGEFEVARFERAGDVRRMSVAREGGGIVLREDLSGPSTLIAYGDKERSLRIFLKPAALDALIERIGFSGGEGSLWDFLTRERYDLADLMDLCDRTGIPYVFTGMGDRSGLQFRPARADCRRIAYH</sequence>
<proteinExistence type="predicted"/>
<reference evidence="1 2" key="1">
    <citation type="submission" date="2020-10" db="EMBL/GenBank/DDBJ databases">
        <title>Olsenella immobilis sp.nov., isolated from the mud in a fermentation cellar used for the production of Chinese strong-flavoured liquor.</title>
        <authorList>
            <person name="Lu L."/>
        </authorList>
    </citation>
    <scope>NUCLEOTIDE SEQUENCE [LARGE SCALE GENOMIC DNA]</scope>
    <source>
        <strain evidence="1 2">LZLJ-2</strain>
    </source>
</reference>
<accession>A0A7S7MA25</accession>
<protein>
    <submittedName>
        <fullName evidence="1">Uncharacterized protein</fullName>
    </submittedName>
</protein>
<dbReference type="KEGG" id="tio:INP52_09525"/>
<evidence type="ECO:0000313" key="2">
    <source>
        <dbReference type="Proteomes" id="UP000593735"/>
    </source>
</evidence>
<dbReference type="RefSeq" id="WP_194371230.1">
    <property type="nucleotide sequence ID" value="NZ_CP063767.1"/>
</dbReference>
<organism evidence="1 2">
    <name type="scientific">Thermophilibacter immobilis</name>
    <dbReference type="NCBI Taxonomy" id="2779519"/>
    <lineage>
        <taxon>Bacteria</taxon>
        <taxon>Bacillati</taxon>
        <taxon>Actinomycetota</taxon>
        <taxon>Coriobacteriia</taxon>
        <taxon>Coriobacteriales</taxon>
        <taxon>Atopobiaceae</taxon>
        <taxon>Thermophilibacter</taxon>
    </lineage>
</organism>
<dbReference type="Proteomes" id="UP000593735">
    <property type="component" value="Chromosome"/>
</dbReference>
<dbReference type="AlphaFoldDB" id="A0A7S7MA25"/>
<name>A0A7S7MA25_9ACTN</name>
<keyword evidence="2" id="KW-1185">Reference proteome</keyword>